<sequence length="156" mass="16976">MDTTTNRSPDRFRTKALQPVEECAVPGLRAVFVLVLAVENVVSSYQVEDGPGKVYEMRCPRDKSREGSKSPCRNGLRGGSAVVPSTRCGPSPSLISNSFDKDDPNHTRHMPQPLRPTMPATRSVALDHSRAVAAMLAAAPQAHRHHGDLHTKEGQD</sequence>
<evidence type="ECO:0000313" key="3">
    <source>
        <dbReference type="Proteomes" id="UP000225277"/>
    </source>
</evidence>
<keyword evidence="3" id="KW-1185">Reference proteome</keyword>
<feature type="compositionally biased region" description="Basic and acidic residues" evidence="1">
    <location>
        <begin position="58"/>
        <end position="68"/>
    </location>
</feature>
<organism evidence="2 3">
    <name type="scientific">Ramularia collo-cygni</name>
    <dbReference type="NCBI Taxonomy" id="112498"/>
    <lineage>
        <taxon>Eukaryota</taxon>
        <taxon>Fungi</taxon>
        <taxon>Dikarya</taxon>
        <taxon>Ascomycota</taxon>
        <taxon>Pezizomycotina</taxon>
        <taxon>Dothideomycetes</taxon>
        <taxon>Dothideomycetidae</taxon>
        <taxon>Mycosphaerellales</taxon>
        <taxon>Mycosphaerellaceae</taxon>
        <taxon>Ramularia</taxon>
    </lineage>
</organism>
<evidence type="ECO:0000256" key="1">
    <source>
        <dbReference type="SAM" id="MobiDB-lite"/>
    </source>
</evidence>
<gene>
    <name evidence="2" type="ORF">RCC_03774</name>
</gene>
<dbReference type="AlphaFoldDB" id="A0A2D3V324"/>
<protein>
    <submittedName>
        <fullName evidence="2">Uncharacterized protein</fullName>
    </submittedName>
</protein>
<reference evidence="2 3" key="1">
    <citation type="submission" date="2016-03" db="EMBL/GenBank/DDBJ databases">
        <authorList>
            <person name="Ploux O."/>
        </authorList>
    </citation>
    <scope>NUCLEOTIDE SEQUENCE [LARGE SCALE GENOMIC DNA]</scope>
    <source>
        <strain evidence="2 3">URUG2</strain>
    </source>
</reference>
<accession>A0A2D3V324</accession>
<proteinExistence type="predicted"/>
<name>A0A2D3V324_9PEZI</name>
<evidence type="ECO:0000313" key="2">
    <source>
        <dbReference type="EMBL" id="CZT17936.1"/>
    </source>
</evidence>
<dbReference type="RefSeq" id="XP_023624826.1">
    <property type="nucleotide sequence ID" value="XM_023769058.1"/>
</dbReference>
<dbReference type="GeneID" id="35598965"/>
<dbReference type="Proteomes" id="UP000225277">
    <property type="component" value="Unassembled WGS sequence"/>
</dbReference>
<feature type="region of interest" description="Disordered" evidence="1">
    <location>
        <begin position="58"/>
        <end position="118"/>
    </location>
</feature>
<dbReference type="EMBL" id="FJUY01000005">
    <property type="protein sequence ID" value="CZT17936.1"/>
    <property type="molecule type" value="Genomic_DNA"/>
</dbReference>